<dbReference type="EC" id="1.4.1.2" evidence="3"/>
<sequence>MTVNPGATEKSVLSPELMAKLSQAYQDTYRGPHGDAPGADTADTGPLRQAGTEDHLVSAALLAAHVALARRRAPGQVAVAVHVGDEDFAPALQVVADHGGMQMDSVTLLLHRLGVAYTAIMNPVFGVRRDATGELEDVVPGTGDAPAETWIHIQLAESVNRAALDQAVEALPRVLTDARQVSLDSVAMGSALLSLAALLDADDSGRFSGPDRSDVADLLRWLADSHFVVLGYQRCPVSDGRASVDTSSRLGVLKFREDVLPQLTSDDDLLVLAQATIPSYLRYGTYPYIVVVRENAGAGHAVEHRFVGLFTVAAMSANVLEIPWCPSGFTRRSRWPSRIPATPGSC</sequence>
<dbReference type="PANTHER" id="PTHR43403">
    <property type="entry name" value="NAD-SPECIFIC GLUTAMATE DEHYDROGENASE"/>
    <property type="match status" value="1"/>
</dbReference>
<gene>
    <name evidence="3" type="primary">gdhB_3</name>
    <name evidence="3" type="ORF">NCTC10821_04880</name>
</gene>
<dbReference type="GO" id="GO:0004352">
    <property type="term" value="F:glutamate dehydrogenase (NAD+) activity"/>
    <property type="evidence" value="ECO:0007669"/>
    <property type="project" value="UniProtKB-EC"/>
</dbReference>
<keyword evidence="4" id="KW-1185">Reference proteome</keyword>
<organism evidence="3 4">
    <name type="scientific">Mycolicibacterium tokaiense</name>
    <dbReference type="NCBI Taxonomy" id="39695"/>
    <lineage>
        <taxon>Bacteria</taxon>
        <taxon>Bacillati</taxon>
        <taxon>Actinomycetota</taxon>
        <taxon>Actinomycetes</taxon>
        <taxon>Mycobacteriales</taxon>
        <taxon>Mycobacteriaceae</taxon>
        <taxon>Mycolicibacterium</taxon>
    </lineage>
</organism>
<proteinExistence type="predicted"/>
<evidence type="ECO:0000256" key="1">
    <source>
        <dbReference type="SAM" id="MobiDB-lite"/>
    </source>
</evidence>
<name>A0A378TKJ5_9MYCO</name>
<dbReference type="GO" id="GO:0006538">
    <property type="term" value="P:L-glutamate catabolic process"/>
    <property type="evidence" value="ECO:0007669"/>
    <property type="project" value="InterPro"/>
</dbReference>
<dbReference type="Proteomes" id="UP000254978">
    <property type="component" value="Unassembled WGS sequence"/>
</dbReference>
<keyword evidence="3" id="KW-0560">Oxidoreductase</keyword>
<dbReference type="PANTHER" id="PTHR43403:SF1">
    <property type="entry name" value="NAD-SPECIFIC GLUTAMATE DEHYDROGENASE"/>
    <property type="match status" value="1"/>
</dbReference>
<dbReference type="InterPro" id="IPR007780">
    <property type="entry name" value="NAD_Glu_DH_bac"/>
</dbReference>
<feature type="region of interest" description="Disordered" evidence="1">
    <location>
        <begin position="27"/>
        <end position="49"/>
    </location>
</feature>
<dbReference type="InterPro" id="IPR024727">
    <property type="entry name" value="NAD_Glu_DH_N_ACT1"/>
</dbReference>
<accession>A0A378TKJ5</accession>
<reference evidence="3 4" key="1">
    <citation type="submission" date="2018-06" db="EMBL/GenBank/DDBJ databases">
        <authorList>
            <consortium name="Pathogen Informatics"/>
            <person name="Doyle S."/>
        </authorList>
    </citation>
    <scope>NUCLEOTIDE SEQUENCE [LARGE SCALE GENOMIC DNA]</scope>
    <source>
        <strain evidence="3 4">NCTC10821</strain>
    </source>
</reference>
<dbReference type="Pfam" id="PF21075">
    <property type="entry name" value="GDH_ACT1"/>
    <property type="match status" value="1"/>
</dbReference>
<evidence type="ECO:0000313" key="4">
    <source>
        <dbReference type="Proteomes" id="UP000254978"/>
    </source>
</evidence>
<protein>
    <submittedName>
        <fullName evidence="3">NAD-glutamate dehydrogenase</fullName>
        <ecNumber evidence="3">1.4.1.2</ecNumber>
    </submittedName>
</protein>
<evidence type="ECO:0000313" key="3">
    <source>
        <dbReference type="EMBL" id="STZ61328.1"/>
    </source>
</evidence>
<dbReference type="GO" id="GO:0004069">
    <property type="term" value="F:L-aspartate:2-oxoglutarate aminotransferase activity"/>
    <property type="evidence" value="ECO:0007669"/>
    <property type="project" value="InterPro"/>
</dbReference>
<feature type="domain" description="NAD-glutamate dehydrogenase N-terminal ACT1" evidence="2">
    <location>
        <begin position="60"/>
        <end position="167"/>
    </location>
</feature>
<evidence type="ECO:0000259" key="2">
    <source>
        <dbReference type="Pfam" id="PF21075"/>
    </source>
</evidence>
<dbReference type="AlphaFoldDB" id="A0A378TKJ5"/>
<dbReference type="EMBL" id="UGQT01000001">
    <property type="protein sequence ID" value="STZ61328.1"/>
    <property type="molecule type" value="Genomic_DNA"/>
</dbReference>